<dbReference type="InterPro" id="IPR022496">
    <property type="entry name" value="T6A_TsaB"/>
</dbReference>
<evidence type="ECO:0000259" key="1">
    <source>
        <dbReference type="Pfam" id="PF00814"/>
    </source>
</evidence>
<dbReference type="EMBL" id="JAUSWP010000001">
    <property type="protein sequence ID" value="MDQ0567494.1"/>
    <property type="molecule type" value="Genomic_DNA"/>
</dbReference>
<dbReference type="InterPro" id="IPR000905">
    <property type="entry name" value="Gcp-like_dom"/>
</dbReference>
<gene>
    <name evidence="2" type="ORF">J2Z63_000115</name>
</gene>
<dbReference type="Proteomes" id="UP001236620">
    <property type="component" value="Unassembled WGS sequence"/>
</dbReference>
<keyword evidence="3" id="KW-1185">Reference proteome</keyword>
<dbReference type="InterPro" id="IPR043129">
    <property type="entry name" value="ATPase_NBD"/>
</dbReference>
<dbReference type="Gene3D" id="3.30.420.40">
    <property type="match status" value="1"/>
</dbReference>
<dbReference type="RefSeq" id="WP_307444000.1">
    <property type="nucleotide sequence ID" value="NZ_JAUSWP010000001.1"/>
</dbReference>
<dbReference type="SUPFAM" id="SSF53067">
    <property type="entry name" value="Actin-like ATPase domain"/>
    <property type="match status" value="1"/>
</dbReference>
<organism evidence="2 3">
    <name type="scientific">Mycoplasma yeatsii</name>
    <dbReference type="NCBI Taxonomy" id="51365"/>
    <lineage>
        <taxon>Bacteria</taxon>
        <taxon>Bacillati</taxon>
        <taxon>Mycoplasmatota</taxon>
        <taxon>Mollicutes</taxon>
        <taxon>Mycoplasmataceae</taxon>
        <taxon>Mycoplasma</taxon>
    </lineage>
</organism>
<dbReference type="Pfam" id="PF00814">
    <property type="entry name" value="TsaD"/>
    <property type="match status" value="1"/>
</dbReference>
<accession>A0ABU0NEW6</accession>
<proteinExistence type="predicted"/>
<comment type="caution">
    <text evidence="2">The sequence shown here is derived from an EMBL/GenBank/DDBJ whole genome shotgun (WGS) entry which is preliminary data.</text>
</comment>
<evidence type="ECO:0000313" key="3">
    <source>
        <dbReference type="Proteomes" id="UP001236620"/>
    </source>
</evidence>
<evidence type="ECO:0000313" key="2">
    <source>
        <dbReference type="EMBL" id="MDQ0567494.1"/>
    </source>
</evidence>
<feature type="domain" description="Gcp-like" evidence="1">
    <location>
        <begin position="38"/>
        <end position="136"/>
    </location>
</feature>
<name>A0ABU0NEW6_9MOLU</name>
<reference evidence="2" key="1">
    <citation type="submission" date="2023-07" db="EMBL/GenBank/DDBJ databases">
        <title>Genomic Encyclopedia of Type Strains, Phase IV (KMG-IV): sequencing the most valuable type-strain genomes for metagenomic binning, comparative biology and taxonomic classification.</title>
        <authorList>
            <person name="Goeker M."/>
        </authorList>
    </citation>
    <scope>NUCLEOTIDE SEQUENCE [LARGE SCALE GENOMIC DNA]</scope>
    <source>
        <strain evidence="2">DSM 22019</strain>
    </source>
</reference>
<dbReference type="Gene3D" id="3.30.420.200">
    <property type="match status" value="1"/>
</dbReference>
<dbReference type="NCBIfam" id="TIGR03725">
    <property type="entry name" value="T6A_YeaZ"/>
    <property type="match status" value="1"/>
</dbReference>
<sequence>MNLFIDTTNWKLVYILEKNNKIVDKLIVDNNKKISDIAIEKLKEFLTNNNLTIKDIDSFYLTKGPGSYTGVRVGLTIVKTIKVLNNNIKVYLIDSLMFQAGKNKAISILDARGNKYYFAVYDQFKILENVKLIEADQLDFYIKKYNDFKLVKDYEIDFANTYLETKEMFEFVDDINSINPLYVKGFI</sequence>
<protein>
    <submittedName>
        <fullName evidence="2">tRNA threonylcarbamoyladenosine biosynthesis protein TsaB</fullName>
    </submittedName>
</protein>